<comment type="caution">
    <text evidence="3">The sequence shown here is derived from an EMBL/GenBank/DDBJ whole genome shotgun (WGS) entry which is preliminary data.</text>
</comment>
<feature type="signal peptide" evidence="1">
    <location>
        <begin position="1"/>
        <end position="24"/>
    </location>
</feature>
<evidence type="ECO:0000259" key="2">
    <source>
        <dbReference type="PROSITE" id="PS51485"/>
    </source>
</evidence>
<dbReference type="EMBL" id="JACEIK010000033">
    <property type="protein sequence ID" value="MCD7447312.1"/>
    <property type="molecule type" value="Genomic_DNA"/>
</dbReference>
<gene>
    <name evidence="3" type="ORF">HAX54_027175</name>
</gene>
<evidence type="ECO:0000313" key="3">
    <source>
        <dbReference type="EMBL" id="MCD7447312.1"/>
    </source>
</evidence>
<feature type="domain" description="Phytocyanin" evidence="2">
    <location>
        <begin position="24"/>
        <end position="123"/>
    </location>
</feature>
<evidence type="ECO:0000256" key="1">
    <source>
        <dbReference type="SAM" id="SignalP"/>
    </source>
</evidence>
<evidence type="ECO:0000313" key="4">
    <source>
        <dbReference type="Proteomes" id="UP000823775"/>
    </source>
</evidence>
<organism evidence="3 4">
    <name type="scientific">Datura stramonium</name>
    <name type="common">Jimsonweed</name>
    <name type="synonym">Common thornapple</name>
    <dbReference type="NCBI Taxonomy" id="4076"/>
    <lineage>
        <taxon>Eukaryota</taxon>
        <taxon>Viridiplantae</taxon>
        <taxon>Streptophyta</taxon>
        <taxon>Embryophyta</taxon>
        <taxon>Tracheophyta</taxon>
        <taxon>Spermatophyta</taxon>
        <taxon>Magnoliopsida</taxon>
        <taxon>eudicotyledons</taxon>
        <taxon>Gunneridae</taxon>
        <taxon>Pentapetalae</taxon>
        <taxon>asterids</taxon>
        <taxon>lamiids</taxon>
        <taxon>Solanales</taxon>
        <taxon>Solanaceae</taxon>
        <taxon>Solanoideae</taxon>
        <taxon>Datureae</taxon>
        <taxon>Datura</taxon>
    </lineage>
</organism>
<keyword evidence="1" id="KW-0732">Signal</keyword>
<dbReference type="PANTHER" id="PTHR33021:SF547">
    <property type="entry name" value="OS03G0758500 PROTEIN"/>
    <property type="match status" value="1"/>
</dbReference>
<dbReference type="SUPFAM" id="SSF49503">
    <property type="entry name" value="Cupredoxins"/>
    <property type="match status" value="1"/>
</dbReference>
<protein>
    <recommendedName>
        <fullName evidence="2">Phytocyanin domain-containing protein</fullName>
    </recommendedName>
</protein>
<dbReference type="InterPro" id="IPR003245">
    <property type="entry name" value="Phytocyanin_dom"/>
</dbReference>
<dbReference type="PROSITE" id="PS51485">
    <property type="entry name" value="PHYTOCYANIN"/>
    <property type="match status" value="1"/>
</dbReference>
<keyword evidence="4" id="KW-1185">Reference proteome</keyword>
<dbReference type="Gene3D" id="2.60.40.420">
    <property type="entry name" value="Cupredoxins - blue copper proteins"/>
    <property type="match status" value="1"/>
</dbReference>
<accession>A0ABS8RKK4</accession>
<dbReference type="Pfam" id="PF02298">
    <property type="entry name" value="Cu_bind_like"/>
    <property type="match status" value="1"/>
</dbReference>
<reference evidence="3 4" key="1">
    <citation type="journal article" date="2021" name="BMC Genomics">
        <title>Datura genome reveals duplications of psychoactive alkaloid biosynthetic genes and high mutation rate following tissue culture.</title>
        <authorList>
            <person name="Rajewski A."/>
            <person name="Carter-House D."/>
            <person name="Stajich J."/>
            <person name="Litt A."/>
        </authorList>
    </citation>
    <scope>NUCLEOTIDE SEQUENCE [LARGE SCALE GENOMIC DNA]</scope>
    <source>
        <strain evidence="3">AR-01</strain>
    </source>
</reference>
<proteinExistence type="predicted"/>
<sequence length="166" mass="18904">MRPEMMIMIRVIMLLGLMKSAASGLEKVGGKYGWDQNVNYTDWAAHRHFYVGNWLYFVFDKHLYSVLEVNQTNYEQCIDRDFITNITRGGRDVFQLTQARPYYFISSGGYCFHGMKLAINVEEPLPASPAPSFSSAKTNASPTQIGKHFIASVLVWTFLFGQARLS</sequence>
<dbReference type="InterPro" id="IPR039391">
    <property type="entry name" value="Phytocyanin-like"/>
</dbReference>
<dbReference type="Proteomes" id="UP000823775">
    <property type="component" value="Unassembled WGS sequence"/>
</dbReference>
<name>A0ABS8RKK4_DATST</name>
<dbReference type="InterPro" id="IPR008972">
    <property type="entry name" value="Cupredoxin"/>
</dbReference>
<dbReference type="PANTHER" id="PTHR33021">
    <property type="entry name" value="BLUE COPPER PROTEIN"/>
    <property type="match status" value="1"/>
</dbReference>
<feature type="chain" id="PRO_5045129779" description="Phytocyanin domain-containing protein" evidence="1">
    <location>
        <begin position="25"/>
        <end position="166"/>
    </location>
</feature>